<reference evidence="2" key="1">
    <citation type="journal article" date="2019" name="Int. J. Syst. Evol. Microbiol.">
        <title>The Global Catalogue of Microorganisms (GCM) 10K type strain sequencing project: providing services to taxonomists for standard genome sequencing and annotation.</title>
        <authorList>
            <consortium name="The Broad Institute Genomics Platform"/>
            <consortium name="The Broad Institute Genome Sequencing Center for Infectious Disease"/>
            <person name="Wu L."/>
            <person name="Ma J."/>
        </authorList>
    </citation>
    <scope>NUCLEOTIDE SEQUENCE [LARGE SCALE GENOMIC DNA]</scope>
    <source>
        <strain evidence="2">JCM 4737</strain>
    </source>
</reference>
<keyword evidence="2" id="KW-1185">Reference proteome</keyword>
<evidence type="ECO:0000313" key="1">
    <source>
        <dbReference type="EMBL" id="GHB31419.1"/>
    </source>
</evidence>
<sequence length="223" mass="24441">MSFSTGSTRWWVTTAAPRWPVAAPPRTPVAAALGVYQEQIVQPVDEAWEATLRRVQLRCERQVRLSTKPLPRREDPYVVARSRMSDLLALVDLQEQLRRTLAVAARIPSQELLRAPAADDQTPPSIASSLIAAGSSDVRASALLQETFPGESLERAQALLEALVLGLRRAVENVLGMRHYEYTETVPRHEKSPCGVLRMASPIVPRAPQSACAPAARTAFMAA</sequence>
<gene>
    <name evidence="1" type="ORF">GCM10010346_63520</name>
</gene>
<dbReference type="Proteomes" id="UP000599437">
    <property type="component" value="Unassembled WGS sequence"/>
</dbReference>
<name>A0ABQ3EI17_9ACTN</name>
<proteinExistence type="predicted"/>
<organism evidence="1 2">
    <name type="scientific">Streptomyces chryseus</name>
    <dbReference type="NCBI Taxonomy" id="68186"/>
    <lineage>
        <taxon>Bacteria</taxon>
        <taxon>Bacillati</taxon>
        <taxon>Actinomycetota</taxon>
        <taxon>Actinomycetes</taxon>
        <taxon>Kitasatosporales</taxon>
        <taxon>Streptomycetaceae</taxon>
        <taxon>Streptomyces</taxon>
    </lineage>
</organism>
<evidence type="ECO:0000313" key="2">
    <source>
        <dbReference type="Proteomes" id="UP000599437"/>
    </source>
</evidence>
<protein>
    <submittedName>
        <fullName evidence="1">Uncharacterized protein</fullName>
    </submittedName>
</protein>
<dbReference type="EMBL" id="BMVO01000040">
    <property type="protein sequence ID" value="GHB31419.1"/>
    <property type="molecule type" value="Genomic_DNA"/>
</dbReference>
<accession>A0ABQ3EI17</accession>
<comment type="caution">
    <text evidence="1">The sequence shown here is derived from an EMBL/GenBank/DDBJ whole genome shotgun (WGS) entry which is preliminary data.</text>
</comment>